<feature type="compositionally biased region" description="Basic residues" evidence="1">
    <location>
        <begin position="352"/>
        <end position="363"/>
    </location>
</feature>
<organism evidence="2 3">
    <name type="scientific">Oesophagostomum dentatum</name>
    <name type="common">Nodular worm</name>
    <dbReference type="NCBI Taxonomy" id="61180"/>
    <lineage>
        <taxon>Eukaryota</taxon>
        <taxon>Metazoa</taxon>
        <taxon>Ecdysozoa</taxon>
        <taxon>Nematoda</taxon>
        <taxon>Chromadorea</taxon>
        <taxon>Rhabditida</taxon>
        <taxon>Rhabditina</taxon>
        <taxon>Rhabditomorpha</taxon>
        <taxon>Strongyloidea</taxon>
        <taxon>Strongylidae</taxon>
        <taxon>Oesophagostomum</taxon>
    </lineage>
</organism>
<reference evidence="2 3" key="1">
    <citation type="submission" date="2014-03" db="EMBL/GenBank/DDBJ databases">
        <title>Draft genome of the hookworm Oesophagostomum dentatum.</title>
        <authorList>
            <person name="Mitreva M."/>
        </authorList>
    </citation>
    <scope>NUCLEOTIDE SEQUENCE [LARGE SCALE GENOMIC DNA]</scope>
    <source>
        <strain evidence="2 3">OD-Hann</strain>
    </source>
</reference>
<accession>A0A0B1SS47</accession>
<dbReference type="Proteomes" id="UP000053660">
    <property type="component" value="Unassembled WGS sequence"/>
</dbReference>
<feature type="compositionally biased region" description="Polar residues" evidence="1">
    <location>
        <begin position="281"/>
        <end position="291"/>
    </location>
</feature>
<feature type="region of interest" description="Disordered" evidence="1">
    <location>
        <begin position="266"/>
        <end position="436"/>
    </location>
</feature>
<feature type="region of interest" description="Disordered" evidence="1">
    <location>
        <begin position="169"/>
        <end position="194"/>
    </location>
</feature>
<feature type="compositionally biased region" description="Basic and acidic residues" evidence="1">
    <location>
        <begin position="266"/>
        <end position="280"/>
    </location>
</feature>
<protein>
    <submittedName>
        <fullName evidence="2">Uncharacterized protein</fullName>
    </submittedName>
</protein>
<evidence type="ECO:0000313" key="2">
    <source>
        <dbReference type="EMBL" id="KHJ87779.1"/>
    </source>
</evidence>
<dbReference type="OrthoDB" id="5865411at2759"/>
<proteinExistence type="predicted"/>
<name>A0A0B1SS47_OESDE</name>
<dbReference type="EMBL" id="KN557034">
    <property type="protein sequence ID" value="KHJ87779.1"/>
    <property type="molecule type" value="Genomic_DNA"/>
</dbReference>
<feature type="compositionally biased region" description="Polar residues" evidence="1">
    <location>
        <begin position="408"/>
        <end position="430"/>
    </location>
</feature>
<gene>
    <name evidence="2" type="ORF">OESDEN_12438</name>
</gene>
<keyword evidence="3" id="KW-1185">Reference proteome</keyword>
<dbReference type="AlphaFoldDB" id="A0A0B1SS47"/>
<sequence length="657" mass="71713">MDFEIPKPEDFELDFSLENGGCLITVRKYRDFNDETAQKLFPHSSASYVASDSYTIPANYFSEAFWKNEKERLQRIQGVWTANKKKLISYARGEASKDSRFLSCVDKVTTFLNMCDWMLSMCWGGDRSKPPMPLHLYNARTNELKKACALTARRLKELSKDKNFIRKCRKASRNSLPPEDSPSKSGSDDKPEESLSWSFAPIERIGEILSILDAAANAGENVGRALSLLTEIREISKSGSRVSKEEAFAKMEKLNEMVDALEKAISKRKDDAAHEPKAESSKSSVTKSQAENAKADERSAETPSAPTSRKRGRPRSMKNCEDEEYVEKKKSTPVSVEATAVDEDPSDDLVSRVKRGQRNRRPARSFTPGWELSSPSPPPPKVRAAPKATPAPSPPAEPKPSSVPVPTNAATEPTSPDSGRPSSNESSDTAAASKVIEKPVESCVQIEDHASIDQSPAATVPTESLPATPVQAVHSVPSTSLYPAVTPIHTTPSTVDYATPSTSMSAAPRVVLNPPPMPKLDEQTMMAVLKERVQLGDVRLTLMNLMSKDGLPKYHFVPTIIEVVDKAIAALDNKDMIVYSIHKAAVEAGCSQLGTIMRASNPVGMNTPSTAPANSGYVGDLQRVSDIGASPYSYASAPADPQLYPSYVERDISSYLL</sequence>
<evidence type="ECO:0000256" key="1">
    <source>
        <dbReference type="SAM" id="MobiDB-lite"/>
    </source>
</evidence>
<evidence type="ECO:0000313" key="3">
    <source>
        <dbReference type="Proteomes" id="UP000053660"/>
    </source>
</evidence>
<feature type="compositionally biased region" description="Pro residues" evidence="1">
    <location>
        <begin position="389"/>
        <end position="403"/>
    </location>
</feature>